<dbReference type="eggNOG" id="KOG3085">
    <property type="taxonomic scope" value="Eukaryota"/>
</dbReference>
<dbReference type="HOGENOM" id="CLU_045011_8_0_1"/>
<dbReference type="InterPro" id="IPR023214">
    <property type="entry name" value="HAD_sf"/>
</dbReference>
<dbReference type="PANTHER" id="PTHR46191:SF2">
    <property type="entry name" value="HALOACID DEHALOGENASE-LIKE HYDROLASE DOMAIN-CONTAINING PROTEIN 3"/>
    <property type="match status" value="1"/>
</dbReference>
<dbReference type="GO" id="GO:0005634">
    <property type="term" value="C:nucleus"/>
    <property type="evidence" value="ECO:0007669"/>
    <property type="project" value="TreeGrafter"/>
</dbReference>
<dbReference type="Gene3D" id="1.10.150.720">
    <property type="entry name" value="Haloacid dehalogenase-like hydrolase"/>
    <property type="match status" value="1"/>
</dbReference>
<dbReference type="InterPro" id="IPR036412">
    <property type="entry name" value="HAD-like_sf"/>
</dbReference>
<dbReference type="Gene3D" id="3.40.50.1000">
    <property type="entry name" value="HAD superfamily/HAD-like"/>
    <property type="match status" value="1"/>
</dbReference>
<dbReference type="STRING" id="985895.E5A8H7"/>
<accession>E5A8H7</accession>
<dbReference type="InParanoid" id="E5A8H7"/>
<dbReference type="OMA" id="WERTIVG"/>
<dbReference type="FunCoup" id="E5A8H7">
    <property type="interactions" value="141"/>
</dbReference>
<gene>
    <name evidence="2" type="ORF">LEMA_P075110.1</name>
</gene>
<name>E5A8H7_LEPMJ</name>
<dbReference type="AlphaFoldDB" id="E5A8H7"/>
<evidence type="ECO:0000313" key="2">
    <source>
        <dbReference type="EMBL" id="CBX99922.1"/>
    </source>
</evidence>
<reference evidence="3" key="1">
    <citation type="journal article" date="2011" name="Nat. Commun.">
        <title>Effector diversification within compartments of the Leptosphaeria maculans genome affected by Repeat-Induced Point mutations.</title>
        <authorList>
            <person name="Rouxel T."/>
            <person name="Grandaubert J."/>
            <person name="Hane J.K."/>
            <person name="Hoede C."/>
            <person name="van de Wouw A.P."/>
            <person name="Couloux A."/>
            <person name="Dominguez V."/>
            <person name="Anthouard V."/>
            <person name="Bally P."/>
            <person name="Bourras S."/>
            <person name="Cozijnsen A.J."/>
            <person name="Ciuffetti L.M."/>
            <person name="Degrave A."/>
            <person name="Dilmaghani A."/>
            <person name="Duret L."/>
            <person name="Fudal I."/>
            <person name="Goodwin S.B."/>
            <person name="Gout L."/>
            <person name="Glaser N."/>
            <person name="Linglin J."/>
            <person name="Kema G.H.J."/>
            <person name="Lapalu N."/>
            <person name="Lawrence C.B."/>
            <person name="May K."/>
            <person name="Meyer M."/>
            <person name="Ollivier B."/>
            <person name="Poulain J."/>
            <person name="Schoch C.L."/>
            <person name="Simon A."/>
            <person name="Spatafora J.W."/>
            <person name="Stachowiak A."/>
            <person name="Turgeon B.G."/>
            <person name="Tyler B.M."/>
            <person name="Vincent D."/>
            <person name="Weissenbach J."/>
            <person name="Amselem J."/>
            <person name="Quesneville H."/>
            <person name="Oliver R.P."/>
            <person name="Wincker P."/>
            <person name="Balesdent M.-H."/>
            <person name="Howlett B.J."/>
        </authorList>
    </citation>
    <scope>NUCLEOTIDE SEQUENCE [LARGE SCALE GENOMIC DNA]</scope>
    <source>
        <strain evidence="3">JN3 / isolate v23.1.3 / race Av1-4-5-6-7-8</strain>
    </source>
</reference>
<feature type="compositionally biased region" description="Polar residues" evidence="1">
    <location>
        <begin position="217"/>
        <end position="230"/>
    </location>
</feature>
<protein>
    <recommendedName>
        <fullName evidence="4">Haloacid dehalogenase-like hydrolase</fullName>
    </recommendedName>
</protein>
<dbReference type="GeneID" id="13292736"/>
<dbReference type="InterPro" id="IPR051828">
    <property type="entry name" value="HAD-like_hydrolase_domain"/>
</dbReference>
<evidence type="ECO:0000256" key="1">
    <source>
        <dbReference type="SAM" id="MobiDB-lite"/>
    </source>
</evidence>
<dbReference type="VEuPathDB" id="FungiDB:LEMA_P075110.1"/>
<dbReference type="RefSeq" id="XP_003843401.1">
    <property type="nucleotide sequence ID" value="XM_003843353.1"/>
</dbReference>
<dbReference type="SUPFAM" id="SSF56784">
    <property type="entry name" value="HAD-like"/>
    <property type="match status" value="1"/>
</dbReference>
<feature type="region of interest" description="Disordered" evidence="1">
    <location>
        <begin position="201"/>
        <end position="242"/>
    </location>
</feature>
<dbReference type="PANTHER" id="PTHR46191">
    <property type="match status" value="1"/>
</dbReference>
<feature type="compositionally biased region" description="Basic and acidic residues" evidence="1">
    <location>
        <begin position="201"/>
        <end position="214"/>
    </location>
</feature>
<evidence type="ECO:0000313" key="3">
    <source>
        <dbReference type="Proteomes" id="UP000002668"/>
    </source>
</evidence>
<dbReference type="OrthoDB" id="444127at2759"/>
<dbReference type="InterPro" id="IPR044924">
    <property type="entry name" value="HAD-SF_hydro_IA_REG-2-like_cap"/>
</dbReference>
<sequence>MALMGSRGITTGATSTWTSLSKPNSKHLFLTLDALDTLFTPKQRVPHVYAQYGAKYGINCGDPEDPKTQESVGHSFIKAFKSQCQRSPLYGRPHCNNDFQWWTSVIHNTFSPWHTDDSNECIPDVLVKNVWEHFSSAENYTLFPDVMPLMKRLRTAKSKPGSFSGYQTVTVGIISNFDARLPGLLTGLGLEVGPYRAWHGMNREEREEVDRGDTTKPALQNPTTPNQANKSDPDPPENPYDFDFVILSSDALQEKPSAGIFSLARNCALHVCEERKQASKKEQCADREIDYVHVGNDVKKDAHAAKRAGWRGVHLAREAEARPEADDGGVESIASLEELEDLLGDKMD</sequence>
<evidence type="ECO:0008006" key="4">
    <source>
        <dbReference type="Google" id="ProtNLM"/>
    </source>
</evidence>
<organism evidence="3">
    <name type="scientific">Leptosphaeria maculans (strain JN3 / isolate v23.1.3 / race Av1-4-5-6-7-8)</name>
    <name type="common">Blackleg fungus</name>
    <name type="synonym">Phoma lingam</name>
    <dbReference type="NCBI Taxonomy" id="985895"/>
    <lineage>
        <taxon>Eukaryota</taxon>
        <taxon>Fungi</taxon>
        <taxon>Dikarya</taxon>
        <taxon>Ascomycota</taxon>
        <taxon>Pezizomycotina</taxon>
        <taxon>Dothideomycetes</taxon>
        <taxon>Pleosporomycetidae</taxon>
        <taxon>Pleosporales</taxon>
        <taxon>Pleosporineae</taxon>
        <taxon>Leptosphaeriaceae</taxon>
        <taxon>Plenodomus</taxon>
        <taxon>Plenodomus lingam/Leptosphaeria maculans species complex</taxon>
    </lineage>
</organism>
<dbReference type="EMBL" id="FP929137">
    <property type="protein sequence ID" value="CBX99922.1"/>
    <property type="molecule type" value="Genomic_DNA"/>
</dbReference>
<dbReference type="Proteomes" id="UP000002668">
    <property type="component" value="Genome"/>
</dbReference>
<proteinExistence type="predicted"/>
<keyword evidence="3" id="KW-1185">Reference proteome</keyword>